<dbReference type="Proteomes" id="UP000606935">
    <property type="component" value="Unassembled WGS sequence"/>
</dbReference>
<organism evidence="2 3">
    <name type="scientific">Bowmanella pacifica</name>
    <dbReference type="NCBI Taxonomy" id="502051"/>
    <lineage>
        <taxon>Bacteria</taxon>
        <taxon>Pseudomonadati</taxon>
        <taxon>Pseudomonadota</taxon>
        <taxon>Gammaproteobacteria</taxon>
        <taxon>Alteromonadales</taxon>
        <taxon>Alteromonadaceae</taxon>
        <taxon>Bowmanella</taxon>
    </lineage>
</organism>
<accession>A0A917YQB9</accession>
<comment type="caution">
    <text evidence="2">The sequence shown here is derived from an EMBL/GenBank/DDBJ whole genome shotgun (WGS) entry which is preliminary data.</text>
</comment>
<dbReference type="Gene3D" id="2.60.40.10">
    <property type="entry name" value="Immunoglobulins"/>
    <property type="match status" value="1"/>
</dbReference>
<reference evidence="2" key="2">
    <citation type="submission" date="2020-09" db="EMBL/GenBank/DDBJ databases">
        <authorList>
            <person name="Sun Q."/>
            <person name="Zhou Y."/>
        </authorList>
    </citation>
    <scope>NUCLEOTIDE SEQUENCE</scope>
    <source>
        <strain evidence="2">CGMCC 1.7086</strain>
    </source>
</reference>
<dbReference type="InterPro" id="IPR013783">
    <property type="entry name" value="Ig-like_fold"/>
</dbReference>
<dbReference type="AlphaFoldDB" id="A0A917YQB9"/>
<sequence>MGFFKKCMFSAVEGTVLSDGKPVEGVKVKRRYLWGAAEEEKIDYTTTNSAGRFSFPALYSSSLSVSLLPLHEAGVNQYIIFEYDNKEFDGWSFRKRNYELGGEKGESPLNLVCDLTSSAQINEDGGYLEDYYGVCKVVK</sequence>
<evidence type="ECO:0000259" key="1">
    <source>
        <dbReference type="Pfam" id="PF20598"/>
    </source>
</evidence>
<name>A0A917YQB9_9ALTE</name>
<gene>
    <name evidence="2" type="ORF">GCM10010982_00420</name>
</gene>
<dbReference type="EMBL" id="BMLS01000001">
    <property type="protein sequence ID" value="GGO63420.1"/>
    <property type="molecule type" value="Genomic_DNA"/>
</dbReference>
<keyword evidence="3" id="KW-1185">Reference proteome</keyword>
<evidence type="ECO:0000313" key="2">
    <source>
        <dbReference type="EMBL" id="GGO63420.1"/>
    </source>
</evidence>
<protein>
    <recommendedName>
        <fullName evidence="1">DUF6795 domain-containing protein</fullName>
    </recommendedName>
</protein>
<evidence type="ECO:0000313" key="3">
    <source>
        <dbReference type="Proteomes" id="UP000606935"/>
    </source>
</evidence>
<feature type="domain" description="DUF6795" evidence="1">
    <location>
        <begin position="12"/>
        <end position="117"/>
    </location>
</feature>
<dbReference type="Pfam" id="PF20598">
    <property type="entry name" value="DUF6795"/>
    <property type="match status" value="1"/>
</dbReference>
<dbReference type="InterPro" id="IPR046474">
    <property type="entry name" value="DUF6795"/>
</dbReference>
<reference evidence="2" key="1">
    <citation type="journal article" date="2014" name="Int. J. Syst. Evol. Microbiol.">
        <title>Complete genome sequence of Corynebacterium casei LMG S-19264T (=DSM 44701T), isolated from a smear-ripened cheese.</title>
        <authorList>
            <consortium name="US DOE Joint Genome Institute (JGI-PGF)"/>
            <person name="Walter F."/>
            <person name="Albersmeier A."/>
            <person name="Kalinowski J."/>
            <person name="Ruckert C."/>
        </authorList>
    </citation>
    <scope>NUCLEOTIDE SEQUENCE</scope>
    <source>
        <strain evidence="2">CGMCC 1.7086</strain>
    </source>
</reference>
<proteinExistence type="predicted"/>